<dbReference type="PROSITE" id="PS50022">
    <property type="entry name" value="FA58C_3"/>
    <property type="match status" value="1"/>
</dbReference>
<accession>A0A2B4R494</accession>
<feature type="domain" description="F5/8 type C" evidence="1">
    <location>
        <begin position="1"/>
        <end position="45"/>
    </location>
</feature>
<dbReference type="STRING" id="50429.A0A2B4R494"/>
<dbReference type="Proteomes" id="UP000225706">
    <property type="component" value="Unassembled WGS sequence"/>
</dbReference>
<comment type="caution">
    <text evidence="2">The sequence shown here is derived from an EMBL/GenBank/DDBJ whole genome shotgun (WGS) entry which is preliminary data.</text>
</comment>
<evidence type="ECO:0000313" key="2">
    <source>
        <dbReference type="EMBL" id="PFX11619.1"/>
    </source>
</evidence>
<organism evidence="2 3">
    <name type="scientific">Stylophora pistillata</name>
    <name type="common">Smooth cauliflower coral</name>
    <dbReference type="NCBI Taxonomy" id="50429"/>
    <lineage>
        <taxon>Eukaryota</taxon>
        <taxon>Metazoa</taxon>
        <taxon>Cnidaria</taxon>
        <taxon>Anthozoa</taxon>
        <taxon>Hexacorallia</taxon>
        <taxon>Scleractinia</taxon>
        <taxon>Astrocoeniina</taxon>
        <taxon>Pocilloporidae</taxon>
        <taxon>Stylophora</taxon>
    </lineage>
</organism>
<proteinExistence type="predicted"/>
<gene>
    <name evidence="2" type="primary">DCBLD1</name>
    <name evidence="2" type="ORF">AWC38_SpisGene24574</name>
</gene>
<dbReference type="EMBL" id="LSMT01002108">
    <property type="protein sequence ID" value="PFX11619.1"/>
    <property type="molecule type" value="Genomic_DNA"/>
</dbReference>
<dbReference type="InterPro" id="IPR000421">
    <property type="entry name" value="FA58C"/>
</dbReference>
<dbReference type="Gene3D" id="2.60.120.260">
    <property type="entry name" value="Galactose-binding domain-like"/>
    <property type="match status" value="1"/>
</dbReference>
<dbReference type="AlphaFoldDB" id="A0A2B4R494"/>
<dbReference type="PANTHER" id="PTHR24543">
    <property type="entry name" value="MULTICOPPER OXIDASE-RELATED"/>
    <property type="match status" value="1"/>
</dbReference>
<dbReference type="Pfam" id="PF00754">
    <property type="entry name" value="F5_F8_type_C"/>
    <property type="match status" value="1"/>
</dbReference>
<dbReference type="InterPro" id="IPR008979">
    <property type="entry name" value="Galactose-bd-like_sf"/>
</dbReference>
<name>A0A2B4R494_STYPI</name>
<sequence>EFSGNTDGTTVVSHDLVPPIAARYIRFQPLAWHWQIAMRVELYGCQGI</sequence>
<dbReference type="PROSITE" id="PS01286">
    <property type="entry name" value="FA58C_2"/>
    <property type="match status" value="1"/>
</dbReference>
<keyword evidence="3" id="KW-1185">Reference proteome</keyword>
<feature type="non-terminal residue" evidence="2">
    <location>
        <position position="1"/>
    </location>
</feature>
<evidence type="ECO:0000259" key="1">
    <source>
        <dbReference type="PROSITE" id="PS50022"/>
    </source>
</evidence>
<evidence type="ECO:0000313" key="3">
    <source>
        <dbReference type="Proteomes" id="UP000225706"/>
    </source>
</evidence>
<dbReference type="SUPFAM" id="SSF49785">
    <property type="entry name" value="Galactose-binding domain-like"/>
    <property type="match status" value="1"/>
</dbReference>
<reference evidence="3" key="1">
    <citation type="journal article" date="2017" name="bioRxiv">
        <title>Comparative analysis of the genomes of Stylophora pistillata and Acropora digitifera provides evidence for extensive differences between species of corals.</title>
        <authorList>
            <person name="Voolstra C.R."/>
            <person name="Li Y."/>
            <person name="Liew Y.J."/>
            <person name="Baumgarten S."/>
            <person name="Zoccola D."/>
            <person name="Flot J.-F."/>
            <person name="Tambutte S."/>
            <person name="Allemand D."/>
            <person name="Aranda M."/>
        </authorList>
    </citation>
    <scope>NUCLEOTIDE SEQUENCE [LARGE SCALE GENOMIC DNA]</scope>
</reference>
<protein>
    <submittedName>
        <fullName evidence="2">Discoidin, CUB and LCCL domain-containing protein 1</fullName>
    </submittedName>
</protein>